<dbReference type="Gene3D" id="2.170.270.10">
    <property type="entry name" value="SET domain"/>
    <property type="match status" value="1"/>
</dbReference>
<dbReference type="InterPro" id="IPR046341">
    <property type="entry name" value="SET_dom_sf"/>
</dbReference>
<dbReference type="CDD" id="cd20071">
    <property type="entry name" value="SET_SMYD"/>
    <property type="match status" value="1"/>
</dbReference>
<keyword evidence="3" id="KW-0862">Zinc</keyword>
<evidence type="ECO:0000256" key="3">
    <source>
        <dbReference type="ARBA" id="ARBA00022833"/>
    </source>
</evidence>
<protein>
    <recommendedName>
        <fullName evidence="9">SET domain-containing protein</fullName>
    </recommendedName>
</protein>
<dbReference type="SUPFAM" id="SSF144232">
    <property type="entry name" value="HIT/MYND zinc finger-like"/>
    <property type="match status" value="1"/>
</dbReference>
<gene>
    <name evidence="7" type="ORF">CYCCA115_LOCUS15998</name>
</gene>
<proteinExistence type="predicted"/>
<name>A0AAD2PVL6_9STRA</name>
<dbReference type="PROSITE" id="PS50280">
    <property type="entry name" value="SET"/>
    <property type="match status" value="1"/>
</dbReference>
<dbReference type="Gene3D" id="1.25.40.10">
    <property type="entry name" value="Tetratricopeptide repeat domain"/>
    <property type="match status" value="1"/>
</dbReference>
<dbReference type="GO" id="GO:0005634">
    <property type="term" value="C:nucleus"/>
    <property type="evidence" value="ECO:0007669"/>
    <property type="project" value="TreeGrafter"/>
</dbReference>
<dbReference type="InterPro" id="IPR002893">
    <property type="entry name" value="Znf_MYND"/>
</dbReference>
<dbReference type="InterPro" id="IPR001214">
    <property type="entry name" value="SET_dom"/>
</dbReference>
<feature type="domain" description="MYND-type" evidence="6">
    <location>
        <begin position="83"/>
        <end position="124"/>
    </location>
</feature>
<organism evidence="7 8">
    <name type="scientific">Cylindrotheca closterium</name>
    <dbReference type="NCBI Taxonomy" id="2856"/>
    <lineage>
        <taxon>Eukaryota</taxon>
        <taxon>Sar</taxon>
        <taxon>Stramenopiles</taxon>
        <taxon>Ochrophyta</taxon>
        <taxon>Bacillariophyta</taxon>
        <taxon>Bacillariophyceae</taxon>
        <taxon>Bacillariophycidae</taxon>
        <taxon>Bacillariales</taxon>
        <taxon>Bacillariaceae</taxon>
        <taxon>Cylindrotheca</taxon>
    </lineage>
</organism>
<evidence type="ECO:0000256" key="1">
    <source>
        <dbReference type="ARBA" id="ARBA00022723"/>
    </source>
</evidence>
<sequence>MKVMPWQTSCHHDISKCSTIPSSVRYAEEESTSDSKTETIKNRFAIANQEFQPGEIVLRNAPLACSLFSSLVSDRQQSQSQRCAYCFVPGSEQKLSRCGRCQSVWYYCSRDCQKKDFPLHKKECIYWTTKNKDKAKQLNGRIRAEISLLIRTYAKIEVMQANKQQGESSENTAVSSQSTKNTTIIQSGIQHLASLSQYPNALDSNEQSIITEATTAILIWSKHQEGAEKKKKKEPPNNDKTTTTVGIIDKKDHQNIRQQMEDLLRIFRVNNFGITDELLKVIASAVYPLGALLNHSCRPNCILRYSYNNKKAPPVLEIVASRCIQKGEELTHSYVELVKPQRVRKERLQSNYGFECHCHRCCSHNHNNNTSNDWMQLQDSNQVGTFLDHSNPTFAASQTWTPPALPRGTNHDDAHGPLREMAIQLQAQAKQCMAMDNIEGELMSLTQCVGVLSQLLRAQLGDGSNQGHDDDTLHQTCLELYQVRGDLLGTLIVAGQTKEAIQQCEYVVAFLVSILCDKETANCPNHPILGLQLFTLGDLYTSVGWDDKAQRTFAWARKIMLVSHGKDSDMVKLLKDR</sequence>
<dbReference type="InterPro" id="IPR011990">
    <property type="entry name" value="TPR-like_helical_dom_sf"/>
</dbReference>
<dbReference type="PANTHER" id="PTHR12197:SF251">
    <property type="entry name" value="EG:BACR7C10.4 PROTEIN"/>
    <property type="match status" value="1"/>
</dbReference>
<evidence type="ECO:0000259" key="6">
    <source>
        <dbReference type="PROSITE" id="PS50865"/>
    </source>
</evidence>
<keyword evidence="8" id="KW-1185">Reference proteome</keyword>
<evidence type="ECO:0000313" key="8">
    <source>
        <dbReference type="Proteomes" id="UP001295423"/>
    </source>
</evidence>
<dbReference type="Pfam" id="PF01753">
    <property type="entry name" value="zf-MYND"/>
    <property type="match status" value="1"/>
</dbReference>
<accession>A0AAD2PVL6</accession>
<dbReference type="InterPro" id="IPR050869">
    <property type="entry name" value="H3K4_H4K5_MeTrfase"/>
</dbReference>
<evidence type="ECO:0000313" key="7">
    <source>
        <dbReference type="EMBL" id="CAJ1955948.1"/>
    </source>
</evidence>
<evidence type="ECO:0000259" key="5">
    <source>
        <dbReference type="PROSITE" id="PS50280"/>
    </source>
</evidence>
<dbReference type="PANTHER" id="PTHR12197">
    <property type="entry name" value="HISTONE-LYSINE N-METHYLTRANSFERASE SMYD"/>
    <property type="match status" value="1"/>
</dbReference>
<dbReference type="SUPFAM" id="SSF82199">
    <property type="entry name" value="SET domain"/>
    <property type="match status" value="1"/>
</dbReference>
<dbReference type="Pfam" id="PF00856">
    <property type="entry name" value="SET"/>
    <property type="match status" value="1"/>
</dbReference>
<comment type="caution">
    <text evidence="7">The sequence shown here is derived from an EMBL/GenBank/DDBJ whole genome shotgun (WGS) entry which is preliminary data.</text>
</comment>
<dbReference type="GO" id="GO:0008270">
    <property type="term" value="F:zinc ion binding"/>
    <property type="evidence" value="ECO:0007669"/>
    <property type="project" value="UniProtKB-KW"/>
</dbReference>
<dbReference type="Gene3D" id="6.10.140.2220">
    <property type="match status" value="1"/>
</dbReference>
<evidence type="ECO:0008006" key="9">
    <source>
        <dbReference type="Google" id="ProtNLM"/>
    </source>
</evidence>
<reference evidence="7" key="1">
    <citation type="submission" date="2023-08" db="EMBL/GenBank/DDBJ databases">
        <authorList>
            <person name="Audoor S."/>
            <person name="Bilcke G."/>
        </authorList>
    </citation>
    <scope>NUCLEOTIDE SEQUENCE</scope>
</reference>
<evidence type="ECO:0000256" key="4">
    <source>
        <dbReference type="PROSITE-ProRule" id="PRU00134"/>
    </source>
</evidence>
<keyword evidence="1" id="KW-0479">Metal-binding</keyword>
<dbReference type="AlphaFoldDB" id="A0AAD2PVL6"/>
<dbReference type="Proteomes" id="UP001295423">
    <property type="component" value="Unassembled WGS sequence"/>
</dbReference>
<dbReference type="PROSITE" id="PS50865">
    <property type="entry name" value="ZF_MYND_2"/>
    <property type="match status" value="1"/>
</dbReference>
<dbReference type="SMART" id="SM00317">
    <property type="entry name" value="SET"/>
    <property type="match status" value="1"/>
</dbReference>
<dbReference type="EMBL" id="CAKOGP040001903">
    <property type="protein sequence ID" value="CAJ1955948.1"/>
    <property type="molecule type" value="Genomic_DNA"/>
</dbReference>
<evidence type="ECO:0000256" key="2">
    <source>
        <dbReference type="ARBA" id="ARBA00022771"/>
    </source>
</evidence>
<feature type="domain" description="SET" evidence="5">
    <location>
        <begin position="30"/>
        <end position="335"/>
    </location>
</feature>
<keyword evidence="2 4" id="KW-0863">Zinc-finger</keyword>